<protein>
    <recommendedName>
        <fullName evidence="4">ACB domain-containing protein</fullName>
    </recommendedName>
</protein>
<dbReference type="Gene3D" id="1.20.80.10">
    <property type="match status" value="1"/>
</dbReference>
<dbReference type="InterPro" id="IPR000582">
    <property type="entry name" value="Acyl-CoA-binding_protein"/>
</dbReference>
<organism evidence="5 6">
    <name type="scientific">Erythroxylum novogranatense</name>
    <dbReference type="NCBI Taxonomy" id="1862640"/>
    <lineage>
        <taxon>Eukaryota</taxon>
        <taxon>Viridiplantae</taxon>
        <taxon>Streptophyta</taxon>
        <taxon>Embryophyta</taxon>
        <taxon>Tracheophyta</taxon>
        <taxon>Spermatophyta</taxon>
        <taxon>Magnoliopsida</taxon>
        <taxon>eudicotyledons</taxon>
        <taxon>Gunneridae</taxon>
        <taxon>Pentapetalae</taxon>
        <taxon>rosids</taxon>
        <taxon>fabids</taxon>
        <taxon>Malpighiales</taxon>
        <taxon>Erythroxylaceae</taxon>
        <taxon>Erythroxylum</taxon>
    </lineage>
</organism>
<feature type="region of interest" description="Disordered" evidence="3">
    <location>
        <begin position="129"/>
        <end position="155"/>
    </location>
</feature>
<dbReference type="InterPro" id="IPR014352">
    <property type="entry name" value="FERM/acyl-CoA-bd_prot_sf"/>
</dbReference>
<dbReference type="PROSITE" id="PS51228">
    <property type="entry name" value="ACB_2"/>
    <property type="match status" value="1"/>
</dbReference>
<proteinExistence type="inferred from homology"/>
<dbReference type="AlphaFoldDB" id="A0AAV8T7T3"/>
<dbReference type="EMBL" id="JAIWQS010000006">
    <property type="protein sequence ID" value="KAJ8762451.1"/>
    <property type="molecule type" value="Genomic_DNA"/>
</dbReference>
<evidence type="ECO:0000313" key="6">
    <source>
        <dbReference type="Proteomes" id="UP001159364"/>
    </source>
</evidence>
<dbReference type="GO" id="GO:0006631">
    <property type="term" value="P:fatty acid metabolic process"/>
    <property type="evidence" value="ECO:0007669"/>
    <property type="project" value="TreeGrafter"/>
</dbReference>
<keyword evidence="6" id="KW-1185">Reference proteome</keyword>
<dbReference type="PANTHER" id="PTHR23310:SF122">
    <property type="entry name" value="ACYL-COA-BINDING DOMAIN-CONTAINING PROTEIN 3"/>
    <property type="match status" value="1"/>
</dbReference>
<evidence type="ECO:0000256" key="3">
    <source>
        <dbReference type="SAM" id="MobiDB-lite"/>
    </source>
</evidence>
<dbReference type="InterPro" id="IPR035984">
    <property type="entry name" value="Acyl-CoA-binding_sf"/>
</dbReference>
<name>A0AAV8T7T3_9ROSI</name>
<sequence>MELVQELIVTALVAVLVSFLIAKLVSLAMSADSDHVSDNTHVDSDTISDDLVAEELQFYEKLQVPGSIAETKAVLLEESAIIPAMDDFVAESGPVEKSAMNLDDPDEVVRNDCSGGIVFEGKRVVVENLESDKSATEQSQSSNGKEEGGEESKEIKEIQLDDSALQSQGIGPITESFQATGIVQKGEEITVIEEKKVEIEIDDADDDWEGIERSELEKTFGEAVKFMENNGKVTSDVQMELYGLHKIATEGSCHEQPPMALKVSARAKWNAWQRLGNMNPEMAMEQYIALVSNKVPDWIEHKQHIGDERPESFISANTSVSIPSTVSSHQPNITCDGNPEVKLGAERSSFESKVEE</sequence>
<feature type="domain" description="ACB" evidence="4">
    <location>
        <begin position="216"/>
        <end position="300"/>
    </location>
</feature>
<reference evidence="5 6" key="1">
    <citation type="submission" date="2021-09" db="EMBL/GenBank/DDBJ databases">
        <title>Genomic insights and catalytic innovation underlie evolution of tropane alkaloids biosynthesis.</title>
        <authorList>
            <person name="Wang Y.-J."/>
            <person name="Tian T."/>
            <person name="Huang J.-P."/>
            <person name="Huang S.-X."/>
        </authorList>
    </citation>
    <scope>NUCLEOTIDE SEQUENCE [LARGE SCALE GENOMIC DNA]</scope>
    <source>
        <strain evidence="5">KIB-2018</strain>
        <tissue evidence="5">Leaf</tissue>
    </source>
</reference>
<comment type="similarity">
    <text evidence="1">Belongs to the ACBP family.</text>
</comment>
<feature type="region of interest" description="Disordered" evidence="3">
    <location>
        <begin position="323"/>
        <end position="356"/>
    </location>
</feature>
<dbReference type="Pfam" id="PF00887">
    <property type="entry name" value="ACBP"/>
    <property type="match status" value="1"/>
</dbReference>
<feature type="compositionally biased region" description="Basic and acidic residues" evidence="3">
    <location>
        <begin position="343"/>
        <end position="356"/>
    </location>
</feature>
<feature type="compositionally biased region" description="Basic and acidic residues" evidence="3">
    <location>
        <begin position="144"/>
        <end position="155"/>
    </location>
</feature>
<dbReference type="GO" id="GO:0000062">
    <property type="term" value="F:fatty-acyl-CoA binding"/>
    <property type="evidence" value="ECO:0007669"/>
    <property type="project" value="InterPro"/>
</dbReference>
<dbReference type="SUPFAM" id="SSF47027">
    <property type="entry name" value="Acyl-CoA binding protein"/>
    <property type="match status" value="1"/>
</dbReference>
<dbReference type="PANTHER" id="PTHR23310">
    <property type="entry name" value="ACYL-COA-BINDING PROTEIN, ACBP"/>
    <property type="match status" value="1"/>
</dbReference>
<keyword evidence="2" id="KW-0446">Lipid-binding</keyword>
<accession>A0AAV8T7T3</accession>
<feature type="compositionally biased region" description="Polar residues" evidence="3">
    <location>
        <begin position="323"/>
        <end position="335"/>
    </location>
</feature>
<dbReference type="Proteomes" id="UP001159364">
    <property type="component" value="Linkage Group LG06"/>
</dbReference>
<evidence type="ECO:0000256" key="1">
    <source>
        <dbReference type="ARBA" id="ARBA00005567"/>
    </source>
</evidence>
<gene>
    <name evidence="5" type="ORF">K2173_007890</name>
</gene>
<evidence type="ECO:0000313" key="5">
    <source>
        <dbReference type="EMBL" id="KAJ8762451.1"/>
    </source>
</evidence>
<evidence type="ECO:0000256" key="2">
    <source>
        <dbReference type="ARBA" id="ARBA00023121"/>
    </source>
</evidence>
<evidence type="ECO:0000259" key="4">
    <source>
        <dbReference type="PROSITE" id="PS51228"/>
    </source>
</evidence>
<comment type="caution">
    <text evidence="5">The sequence shown here is derived from an EMBL/GenBank/DDBJ whole genome shotgun (WGS) entry which is preliminary data.</text>
</comment>